<dbReference type="GO" id="GO:0003677">
    <property type="term" value="F:DNA binding"/>
    <property type="evidence" value="ECO:0007669"/>
    <property type="project" value="UniProtKB-KW"/>
</dbReference>
<accession>A0A918DF68</accession>
<evidence type="ECO:0000259" key="2">
    <source>
        <dbReference type="Pfam" id="PF00440"/>
    </source>
</evidence>
<dbReference type="OrthoDB" id="6973663at2"/>
<evidence type="ECO:0000313" key="3">
    <source>
        <dbReference type="EMBL" id="GGO37801.1"/>
    </source>
</evidence>
<keyword evidence="4" id="KW-1185">Reference proteome</keyword>
<dbReference type="SUPFAM" id="SSF46689">
    <property type="entry name" value="Homeodomain-like"/>
    <property type="match status" value="1"/>
</dbReference>
<dbReference type="RefSeq" id="WP_146284266.1">
    <property type="nucleotide sequence ID" value="NZ_BMLP01000010.1"/>
</dbReference>
<organism evidence="3 4">
    <name type="scientific">Gemmobacter aquaticus</name>
    <dbReference type="NCBI Taxonomy" id="490185"/>
    <lineage>
        <taxon>Bacteria</taxon>
        <taxon>Pseudomonadati</taxon>
        <taxon>Pseudomonadota</taxon>
        <taxon>Alphaproteobacteria</taxon>
        <taxon>Rhodobacterales</taxon>
        <taxon>Paracoccaceae</taxon>
        <taxon>Gemmobacter</taxon>
    </lineage>
</organism>
<dbReference type="Pfam" id="PF00440">
    <property type="entry name" value="TetR_N"/>
    <property type="match status" value="1"/>
</dbReference>
<dbReference type="InterPro" id="IPR009057">
    <property type="entry name" value="Homeodomain-like_sf"/>
</dbReference>
<proteinExistence type="predicted"/>
<sequence length="174" mass="18525">MARRKIISDAHVHSEVRRLLAEGGDKAVSFGSISKATGLAGPTLVQRFGSREGMLKAALSDAWDRLVAETEAAEADAPLTAKGAQAFLKALGADAPESADLSLLAADFRDPDLRARAEAWRAQVERALAIRLGGGARGRESASILFSAWQGQLLWQTAGGKSFRVKDALKRLTD</sequence>
<dbReference type="Gene3D" id="1.10.357.10">
    <property type="entry name" value="Tetracycline Repressor, domain 2"/>
    <property type="match status" value="1"/>
</dbReference>
<dbReference type="Proteomes" id="UP000598196">
    <property type="component" value="Unassembled WGS sequence"/>
</dbReference>
<dbReference type="EMBL" id="BMLP01000010">
    <property type="protein sequence ID" value="GGO37801.1"/>
    <property type="molecule type" value="Genomic_DNA"/>
</dbReference>
<feature type="domain" description="HTH tetR-type" evidence="2">
    <location>
        <begin position="17"/>
        <end position="58"/>
    </location>
</feature>
<comment type="caution">
    <text evidence="3">The sequence shown here is derived from an EMBL/GenBank/DDBJ whole genome shotgun (WGS) entry which is preliminary data.</text>
</comment>
<evidence type="ECO:0000256" key="1">
    <source>
        <dbReference type="ARBA" id="ARBA00023125"/>
    </source>
</evidence>
<reference evidence="3 4" key="1">
    <citation type="journal article" date="2014" name="Int. J. Syst. Evol. Microbiol.">
        <title>Complete genome sequence of Corynebacterium casei LMG S-19264T (=DSM 44701T), isolated from a smear-ripened cheese.</title>
        <authorList>
            <consortium name="US DOE Joint Genome Institute (JGI-PGF)"/>
            <person name="Walter F."/>
            <person name="Albersmeier A."/>
            <person name="Kalinowski J."/>
            <person name="Ruckert C."/>
        </authorList>
    </citation>
    <scope>NUCLEOTIDE SEQUENCE [LARGE SCALE GENOMIC DNA]</scope>
    <source>
        <strain evidence="3 4">CGMCC 1.7029</strain>
    </source>
</reference>
<evidence type="ECO:0000313" key="4">
    <source>
        <dbReference type="Proteomes" id="UP000598196"/>
    </source>
</evidence>
<protein>
    <submittedName>
        <fullName evidence="3">Transcriptional regulator</fullName>
    </submittedName>
</protein>
<dbReference type="AlphaFoldDB" id="A0A918DF68"/>
<dbReference type="InterPro" id="IPR001647">
    <property type="entry name" value="HTH_TetR"/>
</dbReference>
<keyword evidence="1" id="KW-0238">DNA-binding</keyword>
<name>A0A918DF68_9RHOB</name>
<gene>
    <name evidence="3" type="ORF">GCM10010991_34070</name>
</gene>